<comment type="cofactor">
    <cofactor evidence="1">
        <name>K(+)</name>
        <dbReference type="ChEBI" id="CHEBI:29103"/>
    </cofactor>
</comment>
<evidence type="ECO:0000256" key="11">
    <source>
        <dbReference type="ARBA" id="ARBA00023152"/>
    </source>
</evidence>
<keyword evidence="7" id="KW-0547">Nucleotide-binding</keyword>
<evidence type="ECO:0000259" key="13">
    <source>
        <dbReference type="Pfam" id="PF00224"/>
    </source>
</evidence>
<dbReference type="GO" id="GO:0016301">
    <property type="term" value="F:kinase activity"/>
    <property type="evidence" value="ECO:0007669"/>
    <property type="project" value="UniProtKB-KW"/>
</dbReference>
<dbReference type="InterPro" id="IPR001697">
    <property type="entry name" value="Pyr_Knase"/>
</dbReference>
<keyword evidence="8 14" id="KW-0418">Kinase</keyword>
<dbReference type="Pfam" id="PF00224">
    <property type="entry name" value="PK"/>
    <property type="match status" value="1"/>
</dbReference>
<evidence type="ECO:0000256" key="7">
    <source>
        <dbReference type="ARBA" id="ARBA00022741"/>
    </source>
</evidence>
<sequence>MTRRAKIVATLGPATSSYESIRAIIDAGVDVARMNLSHGTYDVHEGIYSTIRKAADDAGRAVAVLVDLQGPKIRLGKFSDGPHDLAFGDTFVITVEDILGTKDICSTTYKGLPAT</sequence>
<evidence type="ECO:0000256" key="4">
    <source>
        <dbReference type="ARBA" id="ARBA00012142"/>
    </source>
</evidence>
<evidence type="ECO:0000256" key="12">
    <source>
        <dbReference type="ARBA" id="ARBA00023317"/>
    </source>
</evidence>
<dbReference type="GO" id="GO:0005524">
    <property type="term" value="F:ATP binding"/>
    <property type="evidence" value="ECO:0007669"/>
    <property type="project" value="UniProtKB-KW"/>
</dbReference>
<comment type="similarity">
    <text evidence="3">Belongs to the pyruvate kinase family.</text>
</comment>
<dbReference type="InterPro" id="IPR011037">
    <property type="entry name" value="Pyrv_Knase-like_insert_dom_sf"/>
</dbReference>
<dbReference type="EMBL" id="MDHH01000002">
    <property type="protein sequence ID" value="OUE02752.1"/>
    <property type="molecule type" value="Genomic_DNA"/>
</dbReference>
<keyword evidence="10" id="KW-0460">Magnesium</keyword>
<dbReference type="GO" id="GO:0004743">
    <property type="term" value="F:pyruvate kinase activity"/>
    <property type="evidence" value="ECO:0007669"/>
    <property type="project" value="UniProtKB-EC"/>
</dbReference>
<evidence type="ECO:0000256" key="1">
    <source>
        <dbReference type="ARBA" id="ARBA00001958"/>
    </source>
</evidence>
<organism evidence="14 15">
    <name type="scientific">Clavibacter michiganensis subsp. michiganensis</name>
    <dbReference type="NCBI Taxonomy" id="33013"/>
    <lineage>
        <taxon>Bacteria</taxon>
        <taxon>Bacillati</taxon>
        <taxon>Actinomycetota</taxon>
        <taxon>Actinomycetes</taxon>
        <taxon>Micrococcales</taxon>
        <taxon>Microbacteriaceae</taxon>
        <taxon>Clavibacter</taxon>
    </lineage>
</organism>
<dbReference type="InterPro" id="IPR015813">
    <property type="entry name" value="Pyrv/PenolPyrv_kinase-like_dom"/>
</dbReference>
<comment type="caution">
    <text evidence="14">The sequence shown here is derived from an EMBL/GenBank/DDBJ whole genome shotgun (WGS) entry which is preliminary data.</text>
</comment>
<keyword evidence="5" id="KW-0808">Transferase</keyword>
<dbReference type="Proteomes" id="UP000195062">
    <property type="component" value="Unassembled WGS sequence"/>
</dbReference>
<dbReference type="InterPro" id="IPR040442">
    <property type="entry name" value="Pyrv_kinase-like_dom_sf"/>
</dbReference>
<gene>
    <name evidence="14" type="primary">pyk_1</name>
    <name evidence="14" type="ORF">CMMCAS07_12100</name>
</gene>
<dbReference type="SUPFAM" id="SSF51621">
    <property type="entry name" value="Phosphoenolpyruvate/pyruvate domain"/>
    <property type="match status" value="1"/>
</dbReference>
<feature type="domain" description="Pyruvate kinase barrel" evidence="13">
    <location>
        <begin position="3"/>
        <end position="112"/>
    </location>
</feature>
<dbReference type="UniPathway" id="UPA00109">
    <property type="reaction ID" value="UER00188"/>
</dbReference>
<proteinExistence type="inferred from homology"/>
<evidence type="ECO:0000256" key="10">
    <source>
        <dbReference type="ARBA" id="ARBA00022842"/>
    </source>
</evidence>
<dbReference type="Gene3D" id="3.20.20.60">
    <property type="entry name" value="Phosphoenolpyruvate-binding domains"/>
    <property type="match status" value="1"/>
</dbReference>
<accession>A0A251XIW7</accession>
<evidence type="ECO:0000313" key="14">
    <source>
        <dbReference type="EMBL" id="OUE02752.1"/>
    </source>
</evidence>
<dbReference type="Gene3D" id="2.40.33.10">
    <property type="entry name" value="PK beta-barrel domain-like"/>
    <property type="match status" value="1"/>
</dbReference>
<keyword evidence="11" id="KW-0324">Glycolysis</keyword>
<dbReference type="GO" id="GO:0030955">
    <property type="term" value="F:potassium ion binding"/>
    <property type="evidence" value="ECO:0007669"/>
    <property type="project" value="InterPro"/>
</dbReference>
<reference evidence="14 15" key="1">
    <citation type="submission" date="2016-08" db="EMBL/GenBank/DDBJ databases">
        <title>Genome sequence of Clavibacter michiganensis subsp. michiganensis strain CASJ007.</title>
        <authorList>
            <person name="Thapa S.P."/>
            <person name="Coaker G."/>
        </authorList>
    </citation>
    <scope>NUCLEOTIDE SEQUENCE [LARGE SCALE GENOMIC DNA]</scope>
    <source>
        <strain evidence="14">CASJ007</strain>
    </source>
</reference>
<dbReference type="EC" id="2.7.1.40" evidence="4"/>
<evidence type="ECO:0000313" key="15">
    <source>
        <dbReference type="Proteomes" id="UP000195062"/>
    </source>
</evidence>
<dbReference type="SUPFAM" id="SSF50800">
    <property type="entry name" value="PK beta-barrel domain-like"/>
    <property type="match status" value="1"/>
</dbReference>
<protein>
    <recommendedName>
        <fullName evidence="4">pyruvate kinase</fullName>
        <ecNumber evidence="4">2.7.1.40</ecNumber>
    </recommendedName>
</protein>
<keyword evidence="12 14" id="KW-0670">Pyruvate</keyword>
<evidence type="ECO:0000256" key="9">
    <source>
        <dbReference type="ARBA" id="ARBA00022840"/>
    </source>
</evidence>
<evidence type="ECO:0000256" key="8">
    <source>
        <dbReference type="ARBA" id="ARBA00022777"/>
    </source>
</evidence>
<evidence type="ECO:0000256" key="5">
    <source>
        <dbReference type="ARBA" id="ARBA00022679"/>
    </source>
</evidence>
<dbReference type="GO" id="GO:0000287">
    <property type="term" value="F:magnesium ion binding"/>
    <property type="evidence" value="ECO:0007669"/>
    <property type="project" value="InterPro"/>
</dbReference>
<keyword evidence="6" id="KW-0479">Metal-binding</keyword>
<comment type="pathway">
    <text evidence="2">Carbohydrate degradation; glycolysis; pyruvate from D-glyceraldehyde 3-phosphate: step 5/5.</text>
</comment>
<name>A0A251XIW7_CLAMM</name>
<evidence type="ECO:0000256" key="6">
    <source>
        <dbReference type="ARBA" id="ARBA00022723"/>
    </source>
</evidence>
<evidence type="ECO:0000256" key="2">
    <source>
        <dbReference type="ARBA" id="ARBA00004997"/>
    </source>
</evidence>
<dbReference type="AlphaFoldDB" id="A0A251XIW7"/>
<keyword evidence="15" id="KW-1185">Reference proteome</keyword>
<evidence type="ECO:0000256" key="3">
    <source>
        <dbReference type="ARBA" id="ARBA00008663"/>
    </source>
</evidence>
<dbReference type="InterPro" id="IPR015793">
    <property type="entry name" value="Pyrv_Knase_brl"/>
</dbReference>
<keyword evidence="9" id="KW-0067">ATP-binding</keyword>
<dbReference type="InterPro" id="IPR015806">
    <property type="entry name" value="Pyrv_Knase_insert_dom_sf"/>
</dbReference>
<dbReference type="PANTHER" id="PTHR11817">
    <property type="entry name" value="PYRUVATE KINASE"/>
    <property type="match status" value="1"/>
</dbReference>